<dbReference type="Pfam" id="PF13635">
    <property type="entry name" value="DUF4143"/>
    <property type="match status" value="1"/>
</dbReference>
<dbReference type="RefSeq" id="WP_349181855.1">
    <property type="nucleotide sequence ID" value="NZ_JBBNGS010000004.1"/>
</dbReference>
<evidence type="ECO:0000313" key="2">
    <source>
        <dbReference type="EMBL" id="MEQ2637375.1"/>
    </source>
</evidence>
<keyword evidence="3" id="KW-1185">Reference proteome</keyword>
<reference evidence="2 3" key="1">
    <citation type="submission" date="2024-04" db="EMBL/GenBank/DDBJ databases">
        <title>Human intestinal bacterial collection.</title>
        <authorList>
            <person name="Pauvert C."/>
            <person name="Hitch T.C.A."/>
            <person name="Clavel T."/>
        </authorList>
    </citation>
    <scope>NUCLEOTIDE SEQUENCE [LARGE SCALE GENOMIC DNA]</scope>
    <source>
        <strain evidence="2 3">CLA-AA-H197</strain>
    </source>
</reference>
<accession>A0ABV1IEQ1</accession>
<dbReference type="PANTHER" id="PTHR43566">
    <property type="entry name" value="CONSERVED PROTEIN"/>
    <property type="match status" value="1"/>
</dbReference>
<name>A0ABV1IEQ1_9ACTN</name>
<feature type="domain" description="DUF4143" evidence="1">
    <location>
        <begin position="150"/>
        <end position="305"/>
    </location>
</feature>
<evidence type="ECO:0000313" key="3">
    <source>
        <dbReference type="Proteomes" id="UP001478817"/>
    </source>
</evidence>
<comment type="caution">
    <text evidence="2">The sequence shown here is derived from an EMBL/GenBank/DDBJ whole genome shotgun (WGS) entry which is preliminary data.</text>
</comment>
<organism evidence="2 3">
    <name type="scientific">Paratractidigestivibacter faecalis</name>
    <dbReference type="NCBI Taxonomy" id="2292441"/>
    <lineage>
        <taxon>Bacteria</taxon>
        <taxon>Bacillati</taxon>
        <taxon>Actinomycetota</taxon>
        <taxon>Coriobacteriia</taxon>
        <taxon>Coriobacteriales</taxon>
        <taxon>Atopobiaceae</taxon>
        <taxon>Paratractidigestivibacter</taxon>
    </lineage>
</organism>
<gene>
    <name evidence="2" type="ORF">AAAT05_03330</name>
</gene>
<dbReference type="EMBL" id="JBBNGS010000004">
    <property type="protein sequence ID" value="MEQ2637375.1"/>
    <property type="molecule type" value="Genomic_DNA"/>
</dbReference>
<dbReference type="InterPro" id="IPR025420">
    <property type="entry name" value="DUF4143"/>
</dbReference>
<dbReference type="PANTHER" id="PTHR43566:SF2">
    <property type="entry name" value="DUF4143 DOMAIN-CONTAINING PROTEIN"/>
    <property type="match status" value="1"/>
</dbReference>
<proteinExistence type="predicted"/>
<dbReference type="Proteomes" id="UP001478817">
    <property type="component" value="Unassembled WGS sequence"/>
</dbReference>
<protein>
    <submittedName>
        <fullName evidence="2">DUF4143 domain-containing protein</fullName>
    </submittedName>
</protein>
<evidence type="ECO:0000259" key="1">
    <source>
        <dbReference type="Pfam" id="PF13635"/>
    </source>
</evidence>
<sequence length="366" mass="39592">MLPLIQSDPRLAISGTRPHVIDEWQTMPELQELAYREAEAMGSLLLTTSLRPGAPEPFVRSHASAAAHIRMRTLSLFELGLSNASVSLAGLLDGRFDPVAKNVSIRTIASYICKGGWPFARETDPAQALELAGRHLGDILATDVTAMGKKPSTAQDVLTATAECEGDFTYAHIAQAMEAHGAKPPSRNTLTAYLGVLERLYLVERLDGWAAPVRATSRVKVKPRYLPCDPSVGVFACGLNERSLLRDASVFSRALKSMALRDLLVYAGALEPGVEPQVRYYADSDGLEVDFVLLLADGRWAPINVEIGEAQVKGSIKRLQRLCKKVRNGGTLGEPAFCAVILASTDRPRRDAATGTFVFSLTTFGA</sequence>